<evidence type="ECO:0000256" key="1">
    <source>
        <dbReference type="ARBA" id="ARBA00004141"/>
    </source>
</evidence>
<name>A1VRX4_POLNA</name>
<evidence type="ECO:0000256" key="4">
    <source>
        <dbReference type="ARBA" id="ARBA00023136"/>
    </source>
</evidence>
<dbReference type="Gene3D" id="1.20.58.340">
    <property type="entry name" value="Magnesium transport protein CorA, transmembrane region"/>
    <property type="match status" value="1"/>
</dbReference>
<dbReference type="EMBL" id="CP000529">
    <property type="protein sequence ID" value="ABM38402.1"/>
    <property type="molecule type" value="Genomic_DNA"/>
</dbReference>
<dbReference type="RefSeq" id="WP_011802474.1">
    <property type="nucleotide sequence ID" value="NC_008781.1"/>
</dbReference>
<protein>
    <recommendedName>
        <fullName evidence="8">CorA-like Mg2+ transporter protein</fullName>
    </recommendedName>
</protein>
<dbReference type="Proteomes" id="UP000000644">
    <property type="component" value="Chromosome"/>
</dbReference>
<keyword evidence="4 5" id="KW-0472">Membrane</keyword>
<feature type="transmembrane region" description="Helical" evidence="5">
    <location>
        <begin position="463"/>
        <end position="484"/>
    </location>
</feature>
<dbReference type="AlphaFoldDB" id="A1VRX4"/>
<organism evidence="6 7">
    <name type="scientific">Polaromonas naphthalenivorans (strain CJ2)</name>
    <dbReference type="NCBI Taxonomy" id="365044"/>
    <lineage>
        <taxon>Bacteria</taxon>
        <taxon>Pseudomonadati</taxon>
        <taxon>Pseudomonadota</taxon>
        <taxon>Betaproteobacteria</taxon>
        <taxon>Burkholderiales</taxon>
        <taxon>Comamonadaceae</taxon>
        <taxon>Polaromonas</taxon>
    </lineage>
</organism>
<evidence type="ECO:0000313" key="6">
    <source>
        <dbReference type="EMBL" id="ABM38402.1"/>
    </source>
</evidence>
<dbReference type="STRING" id="365044.Pnap_3103"/>
<evidence type="ECO:0000256" key="5">
    <source>
        <dbReference type="SAM" id="Phobius"/>
    </source>
</evidence>
<proteinExistence type="predicted"/>
<keyword evidence="7" id="KW-1185">Reference proteome</keyword>
<evidence type="ECO:0000313" key="7">
    <source>
        <dbReference type="Proteomes" id="UP000000644"/>
    </source>
</evidence>
<dbReference type="OrthoDB" id="8521894at2"/>
<keyword evidence="2 5" id="KW-0812">Transmembrane</keyword>
<comment type="subcellular location">
    <subcellularLocation>
        <location evidence="1">Membrane</location>
        <topology evidence="1">Multi-pass membrane protein</topology>
    </subcellularLocation>
</comment>
<dbReference type="eggNOG" id="COG0598">
    <property type="taxonomic scope" value="Bacteria"/>
</dbReference>
<reference evidence="7" key="1">
    <citation type="journal article" date="2009" name="Environ. Microbiol.">
        <title>The genome of Polaromonas naphthalenivorans strain CJ2, isolated from coal tar-contaminated sediment, reveals physiological and metabolic versatility and evolution through extensive horizontal gene transfer.</title>
        <authorList>
            <person name="Yagi J.M."/>
            <person name="Sims D."/>
            <person name="Brettin T."/>
            <person name="Bruce D."/>
            <person name="Madsen E.L."/>
        </authorList>
    </citation>
    <scope>NUCLEOTIDE SEQUENCE [LARGE SCALE GENOMIC DNA]</scope>
    <source>
        <strain evidence="7">CJ2</strain>
    </source>
</reference>
<keyword evidence="3 5" id="KW-1133">Transmembrane helix</keyword>
<dbReference type="KEGG" id="pna:Pnap_3103"/>
<gene>
    <name evidence="6" type="ordered locus">Pnap_3103</name>
</gene>
<evidence type="ECO:0000256" key="3">
    <source>
        <dbReference type="ARBA" id="ARBA00022989"/>
    </source>
</evidence>
<evidence type="ECO:0008006" key="8">
    <source>
        <dbReference type="Google" id="ProtNLM"/>
    </source>
</evidence>
<feature type="transmembrane region" description="Helical" evidence="5">
    <location>
        <begin position="496"/>
        <end position="515"/>
    </location>
</feature>
<sequence length="550" mass="62369">MPIESHPACVRQFRQILLWPLRLMPVRGSEGQQAKPWQLLADMGEASPWREVVDEYTGGSGRFKERHYNEFVSFLPFVQRFLYGEGRPKGTEATAGSPMRVFRRSDVSAMRAVPHPGAPPMTLDIAHVDLYFFLDVDLVLLYVEVSASDLTLAQAQDLLYRFGRGYPASWDASGNAQHCLLDAEWLGHEGQVLARSDAGQRDIFMDHVSSHRAPRVAAHWAWLLQPLVGDHSGQAGNLRYRQIEYYRMPQLAFLALDNPQALSRADLIRLGLVTGPAASSHDTRLPYAQEHLADFEKRYCYDRFWTDSGAAPNTRYVCTGHTLLVLGDAQSPFFVCPERGVLAQFRHQHFLLFLIAHFQKAALLMFSDRLAEALKNLDITDTASVRRFKRTIRDSFAGFLRFTHRYWFHEVSEQAQVRALFRMCAGHLELDPLYKEVKERIAEMNQYLDADSLRRQANTVVRLTVVTIFGLIGTVTTGFLGMNLLAEAEAPLSRKLSIFAVVFVLTMALTIYTMVKSKRLSDFLDVLSDERASPWQKVKALALVWGRAGD</sequence>
<accession>A1VRX4</accession>
<dbReference type="InterPro" id="IPR045863">
    <property type="entry name" value="CorA_TM1_TM2"/>
</dbReference>
<dbReference type="GO" id="GO:0016020">
    <property type="term" value="C:membrane"/>
    <property type="evidence" value="ECO:0007669"/>
    <property type="project" value="UniProtKB-SubCell"/>
</dbReference>
<dbReference type="HOGENOM" id="CLU_482163_0_0_4"/>
<evidence type="ECO:0000256" key="2">
    <source>
        <dbReference type="ARBA" id="ARBA00022692"/>
    </source>
</evidence>
<dbReference type="SUPFAM" id="SSF144083">
    <property type="entry name" value="Magnesium transport protein CorA, transmembrane region"/>
    <property type="match status" value="1"/>
</dbReference>